<name>A0ABQ9F4Z7_TEGGR</name>
<evidence type="ECO:0000256" key="1">
    <source>
        <dbReference type="ARBA" id="ARBA00004141"/>
    </source>
</evidence>
<comment type="caution">
    <text evidence="7">The sequence shown here is derived from an EMBL/GenBank/DDBJ whole genome shotgun (WGS) entry which is preliminary data.</text>
</comment>
<dbReference type="PANTHER" id="PTHR11119">
    <property type="entry name" value="XANTHINE-URACIL / VITAMIN C PERMEASE FAMILY MEMBER"/>
    <property type="match status" value="1"/>
</dbReference>
<keyword evidence="4 6" id="KW-1133">Transmembrane helix</keyword>
<gene>
    <name evidence="7" type="ORF">KUTeg_011011</name>
</gene>
<proteinExistence type="inferred from homology"/>
<dbReference type="InterPro" id="IPR006043">
    <property type="entry name" value="NCS2"/>
</dbReference>
<evidence type="ECO:0000256" key="4">
    <source>
        <dbReference type="ARBA" id="ARBA00022989"/>
    </source>
</evidence>
<feature type="transmembrane region" description="Helical" evidence="6">
    <location>
        <begin position="191"/>
        <end position="212"/>
    </location>
</feature>
<dbReference type="EMBL" id="JARBDR010000496">
    <property type="protein sequence ID" value="KAJ8311656.1"/>
    <property type="molecule type" value="Genomic_DNA"/>
</dbReference>
<reference evidence="7 8" key="1">
    <citation type="submission" date="2022-12" db="EMBL/GenBank/DDBJ databases">
        <title>Chromosome-level genome of Tegillarca granosa.</title>
        <authorList>
            <person name="Kim J."/>
        </authorList>
    </citation>
    <scope>NUCLEOTIDE SEQUENCE [LARGE SCALE GENOMIC DNA]</scope>
    <source>
        <strain evidence="7">Teg-2019</strain>
        <tissue evidence="7">Adductor muscle</tissue>
    </source>
</reference>
<keyword evidence="8" id="KW-1185">Reference proteome</keyword>
<organism evidence="7 8">
    <name type="scientific">Tegillarca granosa</name>
    <name type="common">Malaysian cockle</name>
    <name type="synonym">Anadara granosa</name>
    <dbReference type="NCBI Taxonomy" id="220873"/>
    <lineage>
        <taxon>Eukaryota</taxon>
        <taxon>Metazoa</taxon>
        <taxon>Spiralia</taxon>
        <taxon>Lophotrochozoa</taxon>
        <taxon>Mollusca</taxon>
        <taxon>Bivalvia</taxon>
        <taxon>Autobranchia</taxon>
        <taxon>Pteriomorphia</taxon>
        <taxon>Arcoida</taxon>
        <taxon>Arcoidea</taxon>
        <taxon>Arcidae</taxon>
        <taxon>Tegillarca</taxon>
    </lineage>
</organism>
<keyword evidence="5 6" id="KW-0472">Membrane</keyword>
<protein>
    <submittedName>
        <fullName evidence="7">Uncharacterized protein</fullName>
    </submittedName>
</protein>
<evidence type="ECO:0000256" key="2">
    <source>
        <dbReference type="ARBA" id="ARBA00008821"/>
    </source>
</evidence>
<comment type="subcellular location">
    <subcellularLocation>
        <location evidence="1">Membrane</location>
        <topology evidence="1">Multi-pass membrane protein</topology>
    </subcellularLocation>
</comment>
<evidence type="ECO:0000256" key="6">
    <source>
        <dbReference type="SAM" id="Phobius"/>
    </source>
</evidence>
<sequence length="221" mass="23716">MSYIISDIVCAPLDHPLRPQLFSTSVFMSGLTTIVNSAIGIRLPIFQGPSASYIPPLLVMKTAGGWTCPSSGSPGNDIEILSPNYLQKVDSRWMDTPSLGILGNDIGFDPPTPTHKSEERMAGPATLGSPAYNGTQSNMTSIISNGTLPELTVQYSRLRELQGSLILALAFEFAFGAFGMMGILMRLIGPLTFSVTITMIGLSLYPVAIRFCSAHWGLSLL</sequence>
<evidence type="ECO:0000256" key="5">
    <source>
        <dbReference type="ARBA" id="ARBA00023136"/>
    </source>
</evidence>
<evidence type="ECO:0000313" key="7">
    <source>
        <dbReference type="EMBL" id="KAJ8311656.1"/>
    </source>
</evidence>
<dbReference type="Pfam" id="PF00860">
    <property type="entry name" value="Xan_ur_permease"/>
    <property type="match status" value="2"/>
</dbReference>
<evidence type="ECO:0000256" key="3">
    <source>
        <dbReference type="ARBA" id="ARBA00022692"/>
    </source>
</evidence>
<feature type="transmembrane region" description="Helical" evidence="6">
    <location>
        <begin position="165"/>
        <end position="185"/>
    </location>
</feature>
<comment type="similarity">
    <text evidence="2">Belongs to the nucleobase:cation symporter-2 (NCS2) (TC 2.A.40) family.</text>
</comment>
<accession>A0ABQ9F4Z7</accession>
<keyword evidence="3 6" id="KW-0812">Transmembrane</keyword>
<dbReference type="Proteomes" id="UP001217089">
    <property type="component" value="Unassembled WGS sequence"/>
</dbReference>
<evidence type="ECO:0000313" key="8">
    <source>
        <dbReference type="Proteomes" id="UP001217089"/>
    </source>
</evidence>